<evidence type="ECO:0000313" key="1">
    <source>
        <dbReference type="EMBL" id="MFC3811992.1"/>
    </source>
</evidence>
<organism evidence="1 2">
    <name type="scientific">Lacihabitans lacunae</name>
    <dbReference type="NCBI Taxonomy" id="1028214"/>
    <lineage>
        <taxon>Bacteria</taxon>
        <taxon>Pseudomonadati</taxon>
        <taxon>Bacteroidota</taxon>
        <taxon>Cytophagia</taxon>
        <taxon>Cytophagales</taxon>
        <taxon>Leadbetterellaceae</taxon>
        <taxon>Lacihabitans</taxon>
    </lineage>
</organism>
<keyword evidence="2" id="KW-1185">Reference proteome</keyword>
<accession>A0ABV7Z033</accession>
<dbReference type="EMBL" id="JBHRYQ010000001">
    <property type="protein sequence ID" value="MFC3811992.1"/>
    <property type="molecule type" value="Genomic_DNA"/>
</dbReference>
<comment type="caution">
    <text evidence="1">The sequence shown here is derived from an EMBL/GenBank/DDBJ whole genome shotgun (WGS) entry which is preliminary data.</text>
</comment>
<sequence>MLPFEGPNTFGNYNITWMLNGNPISGAPNKPEYTAPGPSTYNAQLSLKLNLYLQQTHPKMYLFILQL</sequence>
<name>A0ABV7Z033_9BACT</name>
<reference evidence="2" key="1">
    <citation type="journal article" date="2019" name="Int. J. Syst. Evol. Microbiol.">
        <title>The Global Catalogue of Microorganisms (GCM) 10K type strain sequencing project: providing services to taxonomists for standard genome sequencing and annotation.</title>
        <authorList>
            <consortium name="The Broad Institute Genomics Platform"/>
            <consortium name="The Broad Institute Genome Sequencing Center for Infectious Disease"/>
            <person name="Wu L."/>
            <person name="Ma J."/>
        </authorList>
    </citation>
    <scope>NUCLEOTIDE SEQUENCE [LARGE SCALE GENOMIC DNA]</scope>
    <source>
        <strain evidence="2">CECT 7956</strain>
    </source>
</reference>
<protein>
    <submittedName>
        <fullName evidence="1">Uncharacterized protein</fullName>
    </submittedName>
</protein>
<dbReference type="Proteomes" id="UP001595616">
    <property type="component" value="Unassembled WGS sequence"/>
</dbReference>
<proteinExistence type="predicted"/>
<evidence type="ECO:0000313" key="2">
    <source>
        <dbReference type="Proteomes" id="UP001595616"/>
    </source>
</evidence>
<dbReference type="RefSeq" id="WP_379838850.1">
    <property type="nucleotide sequence ID" value="NZ_JBHRYQ010000001.1"/>
</dbReference>
<gene>
    <name evidence="1" type="ORF">ACFOOI_15130</name>
</gene>